<dbReference type="Pfam" id="PF07691">
    <property type="entry name" value="PA14"/>
    <property type="match status" value="1"/>
</dbReference>
<dbReference type="PROSITE" id="PS51820">
    <property type="entry name" value="PA14"/>
    <property type="match status" value="1"/>
</dbReference>
<evidence type="ECO:0000313" key="8">
    <source>
        <dbReference type="EMBL" id="SDH62426.1"/>
    </source>
</evidence>
<dbReference type="InterPro" id="IPR001764">
    <property type="entry name" value="Glyco_hydro_3_N"/>
</dbReference>
<dbReference type="Pfam" id="PF01915">
    <property type="entry name" value="Glyco_hydro_3_C"/>
    <property type="match status" value="1"/>
</dbReference>
<dbReference type="STRING" id="861298.SAMN04488136_12219"/>
<feature type="chain" id="PRO_5011770043" description="Beta-D-glucoside glucohydrolase" evidence="6">
    <location>
        <begin position="25"/>
        <end position="891"/>
    </location>
</feature>
<dbReference type="Gene3D" id="2.60.120.260">
    <property type="entry name" value="Galactose-binding domain-like"/>
    <property type="match status" value="1"/>
</dbReference>
<dbReference type="InterPro" id="IPR026891">
    <property type="entry name" value="Fn3-like"/>
</dbReference>
<dbReference type="InterPro" id="IPR013783">
    <property type="entry name" value="Ig-like_fold"/>
</dbReference>
<dbReference type="SMART" id="SM00758">
    <property type="entry name" value="PA14"/>
    <property type="match status" value="1"/>
</dbReference>
<dbReference type="Proteomes" id="UP000198854">
    <property type="component" value="Unassembled WGS sequence"/>
</dbReference>
<evidence type="ECO:0000256" key="4">
    <source>
        <dbReference type="ARBA" id="ARBA00032194"/>
    </source>
</evidence>
<proteinExistence type="inferred from homology"/>
<dbReference type="Gene3D" id="2.60.40.10">
    <property type="entry name" value="Immunoglobulins"/>
    <property type="match status" value="1"/>
</dbReference>
<evidence type="ECO:0000256" key="3">
    <source>
        <dbReference type="ARBA" id="ARBA00031448"/>
    </source>
</evidence>
<dbReference type="InterPro" id="IPR050288">
    <property type="entry name" value="Cellulose_deg_GH3"/>
</dbReference>
<name>A0A1G8DXF8_9VIBR</name>
<dbReference type="SMART" id="SM01217">
    <property type="entry name" value="Fn3_like"/>
    <property type="match status" value="1"/>
</dbReference>
<dbReference type="SUPFAM" id="SSF52279">
    <property type="entry name" value="Beta-D-glucan exohydrolase, C-terminal domain"/>
    <property type="match status" value="1"/>
</dbReference>
<keyword evidence="6" id="KW-0732">Signal</keyword>
<dbReference type="AlphaFoldDB" id="A0A1G8DXF8"/>
<sequence length="891" mass="96535">MSKNKTALAVIALASAGTSGVAHAYYNDMSWTDVEARVSAIFDNMTQSEKIAFIRVDDGHMIPSSSRFGIEGTVAYDSSLAVHVDGGNFGAGYPSQTALAATWNLNRAKEVGSALGYETRIAGGEQMLSPVANLYRTPFNGRAAESICGEDPFLCAVMAPAITNGIQSQGVQASAKHLIANEQEADRHNLNVIVDERPLRELYLTPFESLVKNADIASLMCGFNQINGEYACENHHIITDIVKGEWGYQGFVLSDFNSITDGVKGAWAGTDLDMPSGLKFTESTLTPALEAGTLTQNVIDDKVQRNLRALVRYGFDERTFDAQSLENTDKGLSASLDTAREGIVLLKNDNDLLPLSKSSTIAVVGDFAQHAPSSPFGTAYSVAESDYVSELNGLQALNTSSSNVVFLSGMSLTPSTSKWYLPSCTEARDDCDVGVEAEFFSNTDLDGEADVSRTAPVVNFDWTEMTNNLGDEERSVDDVSATLGAFSARFTAKFKPEISGNHVLKVRADGPFKLYLDDELILQSDGEPRATDVPDALAQSVKTGRLKAGKLYEVRLEYSREQYYQPTLGGLNGVQLSWASLTPPSDLGDYDAVVAVVGRNYETEGEGMDSVFDMPDQQKVLLNKLIKANPNTIVVMHGGGGMNMLPWANNASAILHAWYSGQLGGQALAEIIYGDVNPSGKLPITLDKKIENNPSYASYSDPDDYVGDDAKETMTYEEGLYVGYRGYDQSGKKPLYPFGFGLSYTSFAFSDLALSSNTVSEDGTLYATFTVTNTGGEAGYETAQLYVKPLNSSVDRPEKELKGFSKVYLEAGESKQVTIPLNARSFAYYEQSTDSWDVDKARYRILVGDSSNNLTQKAVVRATKALSLTTRDSNPLPTPMQEAVKVTQGDF</sequence>
<keyword evidence="2" id="KW-0378">Hydrolase</keyword>
<dbReference type="GO" id="GO:0005975">
    <property type="term" value="P:carbohydrate metabolic process"/>
    <property type="evidence" value="ECO:0007669"/>
    <property type="project" value="InterPro"/>
</dbReference>
<feature type="signal peptide" evidence="6">
    <location>
        <begin position="1"/>
        <end position="24"/>
    </location>
</feature>
<evidence type="ECO:0000259" key="7">
    <source>
        <dbReference type="PROSITE" id="PS51820"/>
    </source>
</evidence>
<dbReference type="RefSeq" id="WP_093276413.1">
    <property type="nucleotide sequence ID" value="NZ_FNDD01000022.1"/>
</dbReference>
<reference evidence="8 9" key="1">
    <citation type="submission" date="2016-10" db="EMBL/GenBank/DDBJ databases">
        <authorList>
            <person name="de Groot N.N."/>
        </authorList>
    </citation>
    <scope>NUCLEOTIDE SEQUENCE [LARGE SCALE GENOMIC DNA]</scope>
    <source>
        <strain evidence="8 9">CGMCC 1.10228</strain>
    </source>
</reference>
<dbReference type="PANTHER" id="PTHR42715:SF10">
    <property type="entry name" value="BETA-GLUCOSIDASE"/>
    <property type="match status" value="1"/>
</dbReference>
<dbReference type="OrthoDB" id="9781691at2"/>
<evidence type="ECO:0000256" key="2">
    <source>
        <dbReference type="ARBA" id="ARBA00022801"/>
    </source>
</evidence>
<dbReference type="InterPro" id="IPR002772">
    <property type="entry name" value="Glyco_hydro_3_C"/>
</dbReference>
<dbReference type="InterPro" id="IPR037524">
    <property type="entry name" value="PA14/GLEYA"/>
</dbReference>
<feature type="domain" description="PA14" evidence="7">
    <location>
        <begin position="430"/>
        <end position="592"/>
    </location>
</feature>
<dbReference type="FunFam" id="2.60.40.10:FF:000495">
    <property type="entry name" value="Periplasmic beta-glucosidase"/>
    <property type="match status" value="1"/>
</dbReference>
<dbReference type="GO" id="GO:0008422">
    <property type="term" value="F:beta-glucosidase activity"/>
    <property type="evidence" value="ECO:0007669"/>
    <property type="project" value="UniProtKB-ARBA"/>
</dbReference>
<dbReference type="Pfam" id="PF00933">
    <property type="entry name" value="Glyco_hydro_3"/>
    <property type="match status" value="1"/>
</dbReference>
<dbReference type="EMBL" id="FNDD01000022">
    <property type="protein sequence ID" value="SDH62426.1"/>
    <property type="molecule type" value="Genomic_DNA"/>
</dbReference>
<dbReference type="InterPro" id="IPR036962">
    <property type="entry name" value="Glyco_hydro_3_N_sf"/>
</dbReference>
<dbReference type="InterPro" id="IPR017853">
    <property type="entry name" value="GH"/>
</dbReference>
<evidence type="ECO:0000313" key="9">
    <source>
        <dbReference type="Proteomes" id="UP000198854"/>
    </source>
</evidence>
<dbReference type="PRINTS" id="PR00133">
    <property type="entry name" value="GLHYDRLASE3"/>
</dbReference>
<dbReference type="InterPro" id="IPR036881">
    <property type="entry name" value="Glyco_hydro_3_C_sf"/>
</dbReference>
<organism evidence="8 9">
    <name type="scientific">Vibrio xiamenensis</name>
    <dbReference type="NCBI Taxonomy" id="861298"/>
    <lineage>
        <taxon>Bacteria</taxon>
        <taxon>Pseudomonadati</taxon>
        <taxon>Pseudomonadota</taxon>
        <taxon>Gammaproteobacteria</taxon>
        <taxon>Vibrionales</taxon>
        <taxon>Vibrionaceae</taxon>
        <taxon>Vibrio</taxon>
    </lineage>
</organism>
<comment type="similarity">
    <text evidence="1">Belongs to the glycosyl hydrolase 3 family.</text>
</comment>
<evidence type="ECO:0000256" key="5">
    <source>
        <dbReference type="ARBA" id="ARBA00032594"/>
    </source>
</evidence>
<dbReference type="Pfam" id="PF14310">
    <property type="entry name" value="Fn3-like"/>
    <property type="match status" value="1"/>
</dbReference>
<keyword evidence="9" id="KW-1185">Reference proteome</keyword>
<evidence type="ECO:0000256" key="6">
    <source>
        <dbReference type="SAM" id="SignalP"/>
    </source>
</evidence>
<dbReference type="SUPFAM" id="SSF51445">
    <property type="entry name" value="(Trans)glycosidases"/>
    <property type="match status" value="1"/>
</dbReference>
<dbReference type="Gene3D" id="3.40.50.1700">
    <property type="entry name" value="Glycoside hydrolase family 3 C-terminal domain"/>
    <property type="match status" value="1"/>
</dbReference>
<dbReference type="Gene3D" id="3.20.20.300">
    <property type="entry name" value="Glycoside hydrolase, family 3, N-terminal domain"/>
    <property type="match status" value="1"/>
</dbReference>
<accession>A0A1G8DXF8</accession>
<dbReference type="InterPro" id="IPR011658">
    <property type="entry name" value="PA14_dom"/>
</dbReference>
<protein>
    <recommendedName>
        <fullName evidence="5">Beta-D-glucoside glucohydrolase</fullName>
    </recommendedName>
    <alternativeName>
        <fullName evidence="3">Cellobiase</fullName>
    </alternativeName>
    <alternativeName>
        <fullName evidence="4">Gentiobiase</fullName>
    </alternativeName>
</protein>
<gene>
    <name evidence="8" type="ORF">SAMN04488136_12219</name>
</gene>
<evidence type="ECO:0000256" key="1">
    <source>
        <dbReference type="ARBA" id="ARBA00005336"/>
    </source>
</evidence>
<dbReference type="PANTHER" id="PTHR42715">
    <property type="entry name" value="BETA-GLUCOSIDASE"/>
    <property type="match status" value="1"/>
</dbReference>